<evidence type="ECO:0008006" key="6">
    <source>
        <dbReference type="Google" id="ProtNLM"/>
    </source>
</evidence>
<name>A0A6V8MGC5_9BACT</name>
<evidence type="ECO:0000256" key="1">
    <source>
        <dbReference type="ARBA" id="ARBA00002397"/>
    </source>
</evidence>
<evidence type="ECO:0000256" key="3">
    <source>
        <dbReference type="ARBA" id="ARBA00022795"/>
    </source>
</evidence>
<dbReference type="AlphaFoldDB" id="A0A6V8MGC5"/>
<keyword evidence="5" id="KW-1185">Reference proteome</keyword>
<sequence length="165" mass="18268">MPDTQEKLIALLTQKQQLLERVIPYLEEERGCILESNLERLAEVTEKTSALLNELQELTRRCRGQVAQLAGELGMPEAKSLSPLVARLAEPQREALHGLQAALMQMGERFDQLLRGNGDLLSGALGTVNRSLEFFGRLLNRNATYGGAGRIIDGAARSRIVCREI</sequence>
<comment type="similarity">
    <text evidence="2">Belongs to the FlgN family.</text>
</comment>
<dbReference type="Pfam" id="PF05130">
    <property type="entry name" value="FlgN"/>
    <property type="match status" value="1"/>
</dbReference>
<evidence type="ECO:0000313" key="4">
    <source>
        <dbReference type="EMBL" id="GFO59036.1"/>
    </source>
</evidence>
<keyword evidence="3" id="KW-1005">Bacterial flagellum biogenesis</keyword>
<protein>
    <recommendedName>
        <fullName evidence="6">Flagellar biogenesis protein FlgN</fullName>
    </recommendedName>
</protein>
<proteinExistence type="inferred from homology"/>
<reference evidence="5" key="1">
    <citation type="submission" date="2020-06" db="EMBL/GenBank/DDBJ databases">
        <title>Draft genomic sequence of Geomonas sp. Red330.</title>
        <authorList>
            <person name="Itoh H."/>
            <person name="Zhenxing X."/>
            <person name="Ushijima N."/>
            <person name="Masuda Y."/>
            <person name="Shiratori Y."/>
            <person name="Senoo K."/>
        </authorList>
    </citation>
    <scope>NUCLEOTIDE SEQUENCE [LARGE SCALE GENOMIC DNA]</scope>
    <source>
        <strain evidence="5">Red330</strain>
    </source>
</reference>
<dbReference type="Proteomes" id="UP000556026">
    <property type="component" value="Unassembled WGS sequence"/>
</dbReference>
<dbReference type="Gene3D" id="1.20.58.300">
    <property type="entry name" value="FlgN-like"/>
    <property type="match status" value="1"/>
</dbReference>
<gene>
    <name evidence="4" type="ORF">GMST_13610</name>
</gene>
<comment type="caution">
    <text evidence="4">The sequence shown here is derived from an EMBL/GenBank/DDBJ whole genome shotgun (WGS) entry which is preliminary data.</text>
</comment>
<comment type="function">
    <text evidence="1">Required for the efficient initiation of filament assembly.</text>
</comment>
<dbReference type="SUPFAM" id="SSF140566">
    <property type="entry name" value="FlgN-like"/>
    <property type="match status" value="1"/>
</dbReference>
<evidence type="ECO:0000256" key="2">
    <source>
        <dbReference type="ARBA" id="ARBA00007703"/>
    </source>
</evidence>
<dbReference type="RefSeq" id="WP_183353884.1">
    <property type="nucleotide sequence ID" value="NZ_BLXX01000003.1"/>
</dbReference>
<dbReference type="EMBL" id="BLXX01000003">
    <property type="protein sequence ID" value="GFO59036.1"/>
    <property type="molecule type" value="Genomic_DNA"/>
</dbReference>
<accession>A0A6V8MGC5</accession>
<organism evidence="4 5">
    <name type="scientific">Geomonas silvestris</name>
    <dbReference type="NCBI Taxonomy" id="2740184"/>
    <lineage>
        <taxon>Bacteria</taxon>
        <taxon>Pseudomonadati</taxon>
        <taxon>Thermodesulfobacteriota</taxon>
        <taxon>Desulfuromonadia</taxon>
        <taxon>Geobacterales</taxon>
        <taxon>Geobacteraceae</taxon>
        <taxon>Geomonas</taxon>
    </lineage>
</organism>
<dbReference type="GO" id="GO:0044780">
    <property type="term" value="P:bacterial-type flagellum assembly"/>
    <property type="evidence" value="ECO:0007669"/>
    <property type="project" value="InterPro"/>
</dbReference>
<evidence type="ECO:0000313" key="5">
    <source>
        <dbReference type="Proteomes" id="UP000556026"/>
    </source>
</evidence>
<dbReference type="InterPro" id="IPR007809">
    <property type="entry name" value="FlgN-like"/>
</dbReference>
<dbReference type="InterPro" id="IPR036679">
    <property type="entry name" value="FlgN-like_sf"/>
</dbReference>